<sequence length="248" mass="27300">MIKQSPHCLPFYSDGERMTFQKILFRLTCMLPLGLSACGYWDAHEAHKAQYEMIGMTSYDLQACAGAPNSTKSLNDSTAIWEYDISRSIAPLPSSGLLPVSSAISAYQSIFGGAGSSCRMLVRMDHDRVAEIHYAGDDDEYIGEDGICSMLTRGCARQPEGTMRDAPGVWPMGPISAFHSMPTEEQRPEATYSDKSSKFVPNYDHKPNEPLIQPAPKDGSIPKVRRNNGLFSIQQGNNGLPIFNTQPN</sequence>
<accession>A0A7U7J1B2</accession>
<name>A0A7U7J1B2_9PROT</name>
<comment type="caution">
    <text evidence="2">The sequence shown here is derived from an EMBL/GenBank/DDBJ whole genome shotgun (WGS) entry which is preliminary data.</text>
</comment>
<protein>
    <submittedName>
        <fullName evidence="2">Uncharacterized protein</fullName>
    </submittedName>
</protein>
<proteinExistence type="predicted"/>
<reference evidence="2 3" key="1">
    <citation type="journal article" date="2014" name="Genome Biol. Evol.">
        <title>Acetic acid bacteria genomes reveal functional traits for adaptation to life in insect guts.</title>
        <authorList>
            <person name="Chouaia B."/>
            <person name="Gaiarsa S."/>
            <person name="Crotti E."/>
            <person name="Comandatore F."/>
            <person name="Degli Esposti M."/>
            <person name="Ricci I."/>
            <person name="Alma A."/>
            <person name="Favia G."/>
            <person name="Bandi C."/>
            <person name="Daffonchio D."/>
        </authorList>
    </citation>
    <scope>NUCLEOTIDE SEQUENCE [LARGE SCALE GENOMIC DNA]</scope>
    <source>
        <strain evidence="3">AM169</strain>
    </source>
</reference>
<dbReference type="RefSeq" id="WP_333645067.1">
    <property type="nucleotide sequence ID" value="NZ_CBLY010000006.1"/>
</dbReference>
<evidence type="ECO:0000313" key="3">
    <source>
        <dbReference type="Proteomes" id="UP000027590"/>
    </source>
</evidence>
<evidence type="ECO:0000313" key="2">
    <source>
        <dbReference type="EMBL" id="CDG33892.1"/>
    </source>
</evidence>
<reference evidence="2 3" key="2">
    <citation type="journal article" date="2014" name="PLoS ONE">
        <title>Evolution of mitochondria reconstructed from the energy metabolism of living bacteria.</title>
        <authorList>
            <person name="Degli Esposti M."/>
            <person name="Chouaia B."/>
            <person name="Comandatore F."/>
            <person name="Crotti E."/>
            <person name="Sassera D."/>
            <person name="Lievens P.M."/>
            <person name="Daffonchio D."/>
            <person name="Bandi C."/>
        </authorList>
    </citation>
    <scope>NUCLEOTIDE SEQUENCE [LARGE SCALE GENOMIC DNA]</scope>
    <source>
        <strain evidence="3">AM169</strain>
    </source>
</reference>
<dbReference type="Proteomes" id="UP000027590">
    <property type="component" value="Unassembled WGS sequence"/>
</dbReference>
<gene>
    <name evidence="2" type="ORF">SACS_1154</name>
</gene>
<organism evidence="2 3">
    <name type="scientific">Parasaccharibacter apium</name>
    <dbReference type="NCBI Taxonomy" id="1510841"/>
    <lineage>
        <taxon>Bacteria</taxon>
        <taxon>Pseudomonadati</taxon>
        <taxon>Pseudomonadota</taxon>
        <taxon>Alphaproteobacteria</taxon>
        <taxon>Acetobacterales</taxon>
        <taxon>Acetobacteraceae</taxon>
        <taxon>Parasaccharibacter</taxon>
    </lineage>
</organism>
<feature type="region of interest" description="Disordered" evidence="1">
    <location>
        <begin position="184"/>
        <end position="225"/>
    </location>
</feature>
<dbReference type="AlphaFoldDB" id="A0A7U7J1B2"/>
<dbReference type="EMBL" id="CBLY010000006">
    <property type="protein sequence ID" value="CDG33892.1"/>
    <property type="molecule type" value="Genomic_DNA"/>
</dbReference>
<evidence type="ECO:0000256" key="1">
    <source>
        <dbReference type="SAM" id="MobiDB-lite"/>
    </source>
</evidence>